<dbReference type="NCBIfam" id="NF038029">
    <property type="entry name" value="LP_plasma"/>
    <property type="match status" value="1"/>
</dbReference>
<dbReference type="HOGENOM" id="CLU_1057303_0_0_14"/>
<dbReference type="PATRIC" id="fig|1276220.3.peg.420"/>
<name>S5MGU0_9MOLU</name>
<dbReference type="EMBL" id="CP005074">
    <property type="protein sequence ID" value="AGR41065.1"/>
    <property type="molecule type" value="Genomic_DNA"/>
</dbReference>
<dbReference type="InterPro" id="IPR054816">
    <property type="entry name" value="Lipoprotein_mollicutes-type_CS"/>
</dbReference>
<dbReference type="AlphaFoldDB" id="S5MGU0"/>
<gene>
    <name evidence="2" type="ORF">STAIW_v1c04150</name>
</gene>
<dbReference type="OrthoDB" id="387107at2"/>
<keyword evidence="3" id="KW-1185">Reference proteome</keyword>
<dbReference type="PROSITE" id="PS51257">
    <property type="entry name" value="PROKAR_LIPOPROTEIN"/>
    <property type="match status" value="1"/>
</dbReference>
<reference evidence="2 3" key="1">
    <citation type="journal article" date="2013" name="Genome Biol. Evol.">
        <title>Comparison of metabolic capacities and inference of gene content evolution in mosquito-associated Spiroplasma diminutum and S. taiwanense.</title>
        <authorList>
            <person name="Lo W.S."/>
            <person name="Ku C."/>
            <person name="Chen L.L."/>
            <person name="Chang T.H."/>
            <person name="Kuo C.H."/>
        </authorList>
    </citation>
    <scope>NUCLEOTIDE SEQUENCE [LARGE SCALE GENOMIC DNA]</scope>
    <source>
        <strain evidence="2">CT-1</strain>
    </source>
</reference>
<dbReference type="KEGG" id="stai:STAIW_v1c04150"/>
<organism evidence="2 3">
    <name type="scientific">Spiroplasma taiwanense CT-1</name>
    <dbReference type="NCBI Taxonomy" id="1276220"/>
    <lineage>
        <taxon>Bacteria</taxon>
        <taxon>Bacillati</taxon>
        <taxon>Mycoplasmatota</taxon>
        <taxon>Mollicutes</taxon>
        <taxon>Entomoplasmatales</taxon>
        <taxon>Spiroplasmataceae</taxon>
        <taxon>Spiroplasma</taxon>
    </lineage>
</organism>
<evidence type="ECO:0000313" key="3">
    <source>
        <dbReference type="Proteomes" id="UP000014984"/>
    </source>
</evidence>
<evidence type="ECO:0008006" key="4">
    <source>
        <dbReference type="Google" id="ProtNLM"/>
    </source>
</evidence>
<keyword evidence="1" id="KW-0732">Signal</keyword>
<proteinExistence type="predicted"/>
<accession>S5MGU0</accession>
<evidence type="ECO:0000256" key="1">
    <source>
        <dbReference type="SAM" id="SignalP"/>
    </source>
</evidence>
<feature type="signal peptide" evidence="1">
    <location>
        <begin position="1"/>
        <end position="23"/>
    </location>
</feature>
<evidence type="ECO:0000313" key="2">
    <source>
        <dbReference type="EMBL" id="AGR41065.1"/>
    </source>
</evidence>
<protein>
    <recommendedName>
        <fullName evidence="4">Lipoprotein</fullName>
    </recommendedName>
</protein>
<feature type="chain" id="PRO_5004537893" description="Lipoprotein" evidence="1">
    <location>
        <begin position="24"/>
        <end position="308"/>
    </location>
</feature>
<dbReference type="RefSeq" id="WP_020834204.1">
    <property type="nucleotide sequence ID" value="NC_021846.1"/>
</dbReference>
<dbReference type="Proteomes" id="UP000014984">
    <property type="component" value="Chromosome"/>
</dbReference>
<sequence>MKKLLCFLGSFTILTSTSISVIACNSDLKDLDENNQFDFQKLVEDFLKDLTTIKNKFWNEKNDSFFALTEFNEQEFAFLEKENIIKLVNQNNNKPVDNLSESDKTLLIQDIKKLLSEDELKSKFDSLLNKEKYSLLISNSNYFLSFDFDWSTLEINYTTQQLANKNFEKNESFISYVKIDTILHFKYYDNNFEQKFFDLNQKFVFTLTTDGSFMESIKNFEKNIKYNYFLSGQKYSFLDKDNFGIELDKNSDDIFDKKINFRNVYENQEFKNNIINFIKKKYFQNFENIPLIFKESNIFGEFILLEEF</sequence>